<reference evidence="1 2" key="1">
    <citation type="submission" date="2016-10" db="EMBL/GenBank/DDBJ databases">
        <authorList>
            <person name="Varghese N."/>
            <person name="Submissions S."/>
        </authorList>
    </citation>
    <scope>NUCLEOTIDE SEQUENCE [LARGE SCALE GENOMIC DNA]</scope>
    <source>
        <strain evidence="1 2">DSM 16525</strain>
    </source>
</reference>
<name>A0ABY1BZ87_MYXFU</name>
<evidence type="ECO:0000313" key="1">
    <source>
        <dbReference type="EMBL" id="SET22384.1"/>
    </source>
</evidence>
<proteinExistence type="predicted"/>
<evidence type="ECO:0000313" key="2">
    <source>
        <dbReference type="Proteomes" id="UP000183760"/>
    </source>
</evidence>
<protein>
    <submittedName>
        <fullName evidence="1">Uncharacterized protein</fullName>
    </submittedName>
</protein>
<sequence>MATSYHHSTLSFRRFRQKHTALSKIYWTSELARDSLERALSGRDMNKYVVDELNPYFPRSQFSETVQQVQSALEERAGVERLHLLVIGTANLEAYLQDATRLYVAALGHDAGGGQLTPVGAALARPIVRSSTVPDMVSYLQELLKINVSKHLDRWKVAYKLRNAAAHNGGIATARVLRDIPTVKVPRNQSITLSWKELMGYLESADAIAEEADKAISLLSGVHLIEAVWLIEEWKSSSVLPLKKDLWRDLHRLGFPKFSKARKSEIEAKFYP</sequence>
<dbReference type="RefSeq" id="WP_147094701.1">
    <property type="nucleotide sequence ID" value="NZ_BJXR01000002.1"/>
</dbReference>
<accession>A0ABY1BZ87</accession>
<organism evidence="1 2">
    <name type="scientific">Myxococcus fulvus</name>
    <dbReference type="NCBI Taxonomy" id="33"/>
    <lineage>
        <taxon>Bacteria</taxon>
        <taxon>Pseudomonadati</taxon>
        <taxon>Myxococcota</taxon>
        <taxon>Myxococcia</taxon>
        <taxon>Myxococcales</taxon>
        <taxon>Cystobacterineae</taxon>
        <taxon>Myxococcaceae</taxon>
        <taxon>Myxococcus</taxon>
    </lineage>
</organism>
<gene>
    <name evidence="1" type="ORF">SAMN05443572_1011504</name>
</gene>
<comment type="caution">
    <text evidence="1">The sequence shown here is derived from an EMBL/GenBank/DDBJ whole genome shotgun (WGS) entry which is preliminary data.</text>
</comment>
<dbReference type="EMBL" id="FOIB01000001">
    <property type="protein sequence ID" value="SET22384.1"/>
    <property type="molecule type" value="Genomic_DNA"/>
</dbReference>
<keyword evidence="2" id="KW-1185">Reference proteome</keyword>
<dbReference type="Proteomes" id="UP000183760">
    <property type="component" value="Unassembled WGS sequence"/>
</dbReference>